<evidence type="ECO:0000256" key="5">
    <source>
        <dbReference type="PIRSR" id="PIRSR601211-2"/>
    </source>
</evidence>
<evidence type="ECO:0000259" key="9">
    <source>
        <dbReference type="SMART" id="SM00085"/>
    </source>
</evidence>
<dbReference type="GO" id="GO:0050482">
    <property type="term" value="P:arachidonate secretion"/>
    <property type="evidence" value="ECO:0007669"/>
    <property type="project" value="InterPro"/>
</dbReference>
<dbReference type="GO" id="GO:0006644">
    <property type="term" value="P:phospholipid metabolic process"/>
    <property type="evidence" value="ECO:0007669"/>
    <property type="project" value="InterPro"/>
</dbReference>
<dbReference type="CDD" id="cd00125">
    <property type="entry name" value="PLA2c"/>
    <property type="match status" value="1"/>
</dbReference>
<dbReference type="PROSITE" id="PS00118">
    <property type="entry name" value="PA2_HIS"/>
    <property type="match status" value="1"/>
</dbReference>
<feature type="disulfide bond" evidence="6">
    <location>
        <begin position="122"/>
        <end position="183"/>
    </location>
</feature>
<evidence type="ECO:0000256" key="1">
    <source>
        <dbReference type="ARBA" id="ARBA00004613"/>
    </source>
</evidence>
<feature type="binding site" evidence="5">
    <location>
        <position position="108"/>
    </location>
    <ligand>
        <name>Ca(2+)</name>
        <dbReference type="ChEBI" id="CHEBI:29108"/>
    </ligand>
</feature>
<dbReference type="EC" id="3.1.1.4" evidence="8"/>
<comment type="cofactor">
    <cofactor evidence="5">
        <name>Ca(2+)</name>
        <dbReference type="ChEBI" id="CHEBI:29108"/>
    </cofactor>
    <text evidence="5">Binds 1 Ca(2+) ion per subunit.</text>
</comment>
<evidence type="ECO:0000256" key="6">
    <source>
        <dbReference type="PIRSR" id="PIRSR601211-3"/>
    </source>
</evidence>
<keyword evidence="5 8" id="KW-0106">Calcium</keyword>
<protein>
    <recommendedName>
        <fullName evidence="8">Phospholipase A2</fullName>
        <ecNumber evidence="8">3.1.1.4</ecNumber>
    </recommendedName>
</protein>
<feature type="binding site" evidence="5">
    <location>
        <position position="127"/>
    </location>
    <ligand>
        <name>Ca(2+)</name>
        <dbReference type="ChEBI" id="CHEBI:29108"/>
    </ligand>
</feature>
<dbReference type="PROSITE" id="PS00119">
    <property type="entry name" value="PA2_ASP"/>
    <property type="match status" value="1"/>
</dbReference>
<dbReference type="Gene3D" id="1.20.90.10">
    <property type="entry name" value="Phospholipase A2 domain"/>
    <property type="match status" value="1"/>
</dbReference>
<comment type="similarity">
    <text evidence="7">Belongs to the phospholipase A2 family.</text>
</comment>
<reference evidence="10" key="1">
    <citation type="submission" date="2021-12" db="EMBL/GenBank/DDBJ databases">
        <authorList>
            <person name="King R."/>
        </authorList>
    </citation>
    <scope>NUCLEOTIDE SEQUENCE</scope>
</reference>
<dbReference type="InterPro" id="IPR033113">
    <property type="entry name" value="PLA2_histidine"/>
</dbReference>
<feature type="binding site" evidence="5">
    <location>
        <position position="106"/>
    </location>
    <ligand>
        <name>Ca(2+)</name>
        <dbReference type="ChEBI" id="CHEBI:29108"/>
    </ligand>
</feature>
<sequence length="212" mass="23872">MVWGEPLLRETGVYGQDFRYDEVFNATTYRPTIQLKLLGVKAGRNSSAFIGYFNASLASKLNDKNSSYTSNLNEESRSKRGVIHLYNMVSCATGCNPLKYKGYGCFCGFLGSGYPVDGIDKCCKKHDWCYDAANCPMFLEYFVPYVWKCYYNRPLCAIDHDGYGGPGSCASRLCECDRVLSECLSRFPCPNSRAFCRTAPLRLLQNALMIFP</sequence>
<evidence type="ECO:0000256" key="2">
    <source>
        <dbReference type="ARBA" id="ARBA00022525"/>
    </source>
</evidence>
<dbReference type="GO" id="GO:0005509">
    <property type="term" value="F:calcium ion binding"/>
    <property type="evidence" value="ECO:0007669"/>
    <property type="project" value="InterPro"/>
</dbReference>
<keyword evidence="2 8" id="KW-0964">Secreted</keyword>
<dbReference type="SMART" id="SM00085">
    <property type="entry name" value="PA2c"/>
    <property type="match status" value="1"/>
</dbReference>
<evidence type="ECO:0000256" key="8">
    <source>
        <dbReference type="RuleBase" id="RU361236"/>
    </source>
</evidence>
<feature type="disulfide bond" evidence="6">
    <location>
        <begin position="156"/>
        <end position="174"/>
    </location>
</feature>
<dbReference type="Proteomes" id="UP001154078">
    <property type="component" value="Chromosome 3"/>
</dbReference>
<keyword evidence="5" id="KW-0479">Metal-binding</keyword>
<feature type="disulfide bond" evidence="6">
    <location>
        <begin position="129"/>
        <end position="176"/>
    </location>
</feature>
<feature type="active site" evidence="4">
    <location>
        <position position="177"/>
    </location>
</feature>
<gene>
    <name evidence="10" type="ORF">MELIAE_LOCUS5792</name>
</gene>
<evidence type="ECO:0000256" key="4">
    <source>
        <dbReference type="PIRSR" id="PIRSR601211-1"/>
    </source>
</evidence>
<dbReference type="Pfam" id="PF00068">
    <property type="entry name" value="Phospholip_A2_1"/>
    <property type="match status" value="1"/>
</dbReference>
<proteinExistence type="inferred from homology"/>
<dbReference type="PANTHER" id="PTHR11716:SF107">
    <property type="entry name" value="PHOSPHOLIPASE A2"/>
    <property type="match status" value="1"/>
</dbReference>
<feature type="active site" evidence="4">
    <location>
        <position position="126"/>
    </location>
</feature>
<dbReference type="InterPro" id="IPR033112">
    <property type="entry name" value="PLA2_Asp_AS"/>
</dbReference>
<dbReference type="EMBL" id="OV121134">
    <property type="protein sequence ID" value="CAH0553903.1"/>
    <property type="molecule type" value="Genomic_DNA"/>
</dbReference>
<keyword evidence="3 6" id="KW-1015">Disulfide bond</keyword>
<dbReference type="InterPro" id="IPR016090">
    <property type="entry name" value="PLA2-like_dom"/>
</dbReference>
<organism evidence="10 11">
    <name type="scientific">Brassicogethes aeneus</name>
    <name type="common">Rape pollen beetle</name>
    <name type="synonym">Meligethes aeneus</name>
    <dbReference type="NCBI Taxonomy" id="1431903"/>
    <lineage>
        <taxon>Eukaryota</taxon>
        <taxon>Metazoa</taxon>
        <taxon>Ecdysozoa</taxon>
        <taxon>Arthropoda</taxon>
        <taxon>Hexapoda</taxon>
        <taxon>Insecta</taxon>
        <taxon>Pterygota</taxon>
        <taxon>Neoptera</taxon>
        <taxon>Endopterygota</taxon>
        <taxon>Coleoptera</taxon>
        <taxon>Polyphaga</taxon>
        <taxon>Cucujiformia</taxon>
        <taxon>Nitidulidae</taxon>
        <taxon>Meligethinae</taxon>
        <taxon>Brassicogethes</taxon>
    </lineage>
</organism>
<dbReference type="GO" id="GO:0005576">
    <property type="term" value="C:extracellular region"/>
    <property type="evidence" value="ECO:0007669"/>
    <property type="project" value="UniProtKB-SubCell"/>
</dbReference>
<comment type="subcellular location">
    <subcellularLocation>
        <location evidence="1 8">Secreted</location>
    </subcellularLocation>
</comment>
<dbReference type="PANTHER" id="PTHR11716">
    <property type="entry name" value="PHOSPHOLIPASE A2 FAMILY MEMBER"/>
    <property type="match status" value="1"/>
</dbReference>
<feature type="disulfide bond" evidence="6">
    <location>
        <begin position="107"/>
        <end position="123"/>
    </location>
</feature>
<dbReference type="SUPFAM" id="SSF48619">
    <property type="entry name" value="Phospholipase A2, PLA2"/>
    <property type="match status" value="1"/>
</dbReference>
<accession>A0A9P0B0R3</accession>
<dbReference type="OrthoDB" id="5841574at2759"/>
<evidence type="ECO:0000313" key="10">
    <source>
        <dbReference type="EMBL" id="CAH0553903.1"/>
    </source>
</evidence>
<dbReference type="PRINTS" id="PR00389">
    <property type="entry name" value="PHPHLIPASEA2"/>
</dbReference>
<evidence type="ECO:0000256" key="7">
    <source>
        <dbReference type="RuleBase" id="RU003654"/>
    </source>
</evidence>
<dbReference type="AlphaFoldDB" id="A0A9P0B0R3"/>
<keyword evidence="11" id="KW-1185">Reference proteome</keyword>
<evidence type="ECO:0000256" key="3">
    <source>
        <dbReference type="ARBA" id="ARBA00023157"/>
    </source>
</evidence>
<keyword evidence="8" id="KW-0378">Hydrolase</keyword>
<dbReference type="InterPro" id="IPR036444">
    <property type="entry name" value="PLipase_A2_dom_sf"/>
</dbReference>
<evidence type="ECO:0000313" key="11">
    <source>
        <dbReference type="Proteomes" id="UP001154078"/>
    </source>
</evidence>
<feature type="domain" description="Phospholipase A2-like central" evidence="9">
    <location>
        <begin position="81"/>
        <end position="197"/>
    </location>
</feature>
<keyword evidence="8" id="KW-0443">Lipid metabolism</keyword>
<dbReference type="InterPro" id="IPR001211">
    <property type="entry name" value="PLA2"/>
</dbReference>
<comment type="catalytic activity">
    <reaction evidence="8">
        <text>a 1,2-diacyl-sn-glycero-3-phosphocholine + H2O = a 1-acyl-sn-glycero-3-phosphocholine + a fatty acid + H(+)</text>
        <dbReference type="Rhea" id="RHEA:15801"/>
        <dbReference type="ChEBI" id="CHEBI:15377"/>
        <dbReference type="ChEBI" id="CHEBI:15378"/>
        <dbReference type="ChEBI" id="CHEBI:28868"/>
        <dbReference type="ChEBI" id="CHEBI:57643"/>
        <dbReference type="ChEBI" id="CHEBI:58168"/>
        <dbReference type="EC" id="3.1.1.4"/>
    </reaction>
</comment>
<name>A0A9P0B0R3_BRAAE</name>
<dbReference type="GO" id="GO:0004623">
    <property type="term" value="F:phospholipase A2 activity"/>
    <property type="evidence" value="ECO:0007669"/>
    <property type="project" value="UniProtKB-EC"/>
</dbReference>
<dbReference type="GO" id="GO:0016042">
    <property type="term" value="P:lipid catabolic process"/>
    <property type="evidence" value="ECO:0007669"/>
    <property type="project" value="InterPro"/>
</dbReference>